<keyword evidence="3" id="KW-1185">Reference proteome</keyword>
<gene>
    <name evidence="2" type="ordered locus">MICA_453</name>
</gene>
<evidence type="ECO:0000313" key="2">
    <source>
        <dbReference type="EMBL" id="AEP08796.1"/>
    </source>
</evidence>
<dbReference type="RefSeq" id="WP_014102019.1">
    <property type="nucleotide sequence ID" value="NC_016026.1"/>
</dbReference>
<name>G2KSB3_MICAA</name>
<evidence type="ECO:0000313" key="3">
    <source>
        <dbReference type="Proteomes" id="UP000009286"/>
    </source>
</evidence>
<proteinExistence type="predicted"/>
<organism evidence="2 3">
    <name type="scientific">Micavibrio aeruginosavorus (strain ARL-13)</name>
    <dbReference type="NCBI Taxonomy" id="856793"/>
    <lineage>
        <taxon>Bacteria</taxon>
        <taxon>Pseudomonadati</taxon>
        <taxon>Bdellovibrionota</taxon>
        <taxon>Bdellovibrionia</taxon>
        <taxon>Bdellovibrionales</taxon>
        <taxon>Pseudobdellovibrionaceae</taxon>
        <taxon>Micavibrio</taxon>
    </lineage>
</organism>
<dbReference type="AlphaFoldDB" id="G2KSB3"/>
<dbReference type="KEGG" id="mai:MICA_453"/>
<accession>G2KSB3</accession>
<dbReference type="STRING" id="856793.MICA_453"/>
<dbReference type="EMBL" id="CP002382">
    <property type="protein sequence ID" value="AEP08796.1"/>
    <property type="molecule type" value="Genomic_DNA"/>
</dbReference>
<dbReference type="HOGENOM" id="CLU_1265730_0_0_5"/>
<evidence type="ECO:0000256" key="1">
    <source>
        <dbReference type="SAM" id="MobiDB-lite"/>
    </source>
</evidence>
<sequence length="218" mass="23715">MDWKDLGGKLRRAFGLQTQPTPEPLPPPTDRYLSARELKTLLECVQHIKDITQTNALALKSLSQATPRPLGDAERDFQDAMCAQFRPLGGDPLQNSQMALGTCVAWLAQLNQAHNIAARNETVVTPNLALPVRSGSRKFAADIGVMARGATTAMGGICASLSSAAPFLDIPNIQRIHEEYAEHGAVMNQILEKITTILTDATYGVRDQTPKQTLSLKK</sequence>
<dbReference type="OrthoDB" id="9820074at2"/>
<feature type="region of interest" description="Disordered" evidence="1">
    <location>
        <begin position="1"/>
        <end position="28"/>
    </location>
</feature>
<reference evidence="2 3" key="1">
    <citation type="journal article" date="2011" name="BMC Genomics">
        <title>Genomic insights into an obligate epibiotic bacterial predator: Micavibrio aeruginosavorus ARL-13.</title>
        <authorList>
            <person name="Wang Z."/>
            <person name="Kadouri D."/>
            <person name="Wu M."/>
        </authorList>
    </citation>
    <scope>NUCLEOTIDE SEQUENCE [LARGE SCALE GENOMIC DNA]</scope>
    <source>
        <strain evidence="2 3">ARL-13</strain>
    </source>
</reference>
<dbReference type="Proteomes" id="UP000009286">
    <property type="component" value="Chromosome"/>
</dbReference>
<protein>
    <submittedName>
        <fullName evidence="2">Uncharacterized protein</fullName>
    </submittedName>
</protein>